<dbReference type="SMART" id="SM00100">
    <property type="entry name" value="cNMP"/>
    <property type="match status" value="1"/>
</dbReference>
<evidence type="ECO:0000256" key="4">
    <source>
        <dbReference type="ARBA" id="ARBA00022692"/>
    </source>
</evidence>
<evidence type="ECO:0000256" key="6">
    <source>
        <dbReference type="ARBA" id="ARBA00023065"/>
    </source>
</evidence>
<evidence type="ECO:0000256" key="11">
    <source>
        <dbReference type="SAM" id="Phobius"/>
    </source>
</evidence>
<dbReference type="RefSeq" id="XP_020555112.1">
    <property type="nucleotide sequence ID" value="XM_020699453.1"/>
</dbReference>
<dbReference type="SUPFAM" id="SSF51206">
    <property type="entry name" value="cAMP-binding domain-like"/>
    <property type="match status" value="1"/>
</dbReference>
<organism evidence="13 14">
    <name type="scientific">Sesamum indicum</name>
    <name type="common">Oriental sesame</name>
    <name type="synonym">Sesamum orientale</name>
    <dbReference type="NCBI Taxonomy" id="4182"/>
    <lineage>
        <taxon>Eukaryota</taxon>
        <taxon>Viridiplantae</taxon>
        <taxon>Streptophyta</taxon>
        <taxon>Embryophyta</taxon>
        <taxon>Tracheophyta</taxon>
        <taxon>Spermatophyta</taxon>
        <taxon>Magnoliopsida</taxon>
        <taxon>eudicotyledons</taxon>
        <taxon>Gunneridae</taxon>
        <taxon>Pentapetalae</taxon>
        <taxon>asterids</taxon>
        <taxon>lamiids</taxon>
        <taxon>Lamiales</taxon>
        <taxon>Pedaliaceae</taxon>
        <taxon>Sesamum</taxon>
    </lineage>
</organism>
<protein>
    <submittedName>
        <fullName evidence="14">Cyclic nucleotide-gated ion channel 17 isoform X2</fullName>
    </submittedName>
</protein>
<evidence type="ECO:0000313" key="14">
    <source>
        <dbReference type="RefSeq" id="XP_020555112.1"/>
    </source>
</evidence>
<dbReference type="FunFam" id="1.10.287.630:FF:000003">
    <property type="entry name" value="Cyclic nucleotide-gated ion channel 1"/>
    <property type="match status" value="1"/>
</dbReference>
<comment type="subcellular location">
    <subcellularLocation>
        <location evidence="1">Endomembrane system</location>
        <topology evidence="1">Multi-pass membrane protein</topology>
    </subcellularLocation>
</comment>
<dbReference type="GO" id="GO:0016020">
    <property type="term" value="C:membrane"/>
    <property type="evidence" value="ECO:0007669"/>
    <property type="project" value="InterPro"/>
</dbReference>
<proteinExistence type="inferred from homology"/>
<sequence length="654" mass="75237">MEMKNEKLVRFCSDGKQEKGFMLWGGKTGSSKMEKSSAGHKLASTLLNSEGKCKIIDSLKFGGSKVFPEDHEPLHKHILDPGSDIVLNWNRVFIVSCLLALFVDPLYFYLPSIGGSKGSWCIKTDFKLRIVVTFFRTIADLFYLLHVVIKFRTAYVAPSSRVFGRGELVRDPKKIARRYIRSDFFIDLVATLPLPQVLGAAWYVLSVDRYLSCWKSICKREVNPTKCLLEYLNCDTPDSRQRDIWINSTNVFQSCDPDEDITFKFGIFENAVTKQVVASTFVRKYFYCLWWGLQNLSSYGQNLSTSTFIGETSFSILIAILGLVLFAHLIGNMQTYLQSLTVRLEEWRLKRRDTEEWMRHRQLPEDLRKRVRRFVQYKWLATRGVDEEAILRGLPADLSRDIQRHLCLDLVRRVPFFSQMDDQLLDAICERLVSSLCTEGTYIVREGDPVTEMLFIIRGRLESSTTNGGRTGFFNSITLRPGDFCGEELLAWALLPKSAVILPSSTRTVRALVEVEAFALRAEDLKFVANQFRRLHSKKLQHTFRFYSHHWRTWAACFIQAAWRRYKRRKMAKDLARMESFVLDETTEDNTEEGELDQSPNSSTPSKISSNLGVTILASRFAANTRRGVQKIKDVDLPKLPKPEEPDFSDEPDD</sequence>
<dbReference type="PANTHER" id="PTHR45651">
    <property type="entry name" value="CYCLIC NUCLEOTIDE-GATED ION CHANNEL 15-RELATED-RELATED"/>
    <property type="match status" value="1"/>
</dbReference>
<evidence type="ECO:0000259" key="12">
    <source>
        <dbReference type="PROSITE" id="PS50042"/>
    </source>
</evidence>
<reference evidence="14" key="1">
    <citation type="submission" date="2025-08" db="UniProtKB">
        <authorList>
            <consortium name="RefSeq"/>
        </authorList>
    </citation>
    <scope>IDENTIFICATION</scope>
</reference>
<feature type="domain" description="Cyclic nucleotide-binding" evidence="12">
    <location>
        <begin position="416"/>
        <end position="501"/>
    </location>
</feature>
<evidence type="ECO:0000256" key="7">
    <source>
        <dbReference type="ARBA" id="ARBA00023136"/>
    </source>
</evidence>
<keyword evidence="6" id="KW-0406">Ion transport</keyword>
<evidence type="ECO:0000256" key="8">
    <source>
        <dbReference type="ARBA" id="ARBA00023286"/>
    </source>
</evidence>
<dbReference type="AlphaFoldDB" id="A0A8M8V973"/>
<name>A0A8M8V973_SESIN</name>
<keyword evidence="5 11" id="KW-1133">Transmembrane helix</keyword>
<feature type="transmembrane region" description="Helical" evidence="11">
    <location>
        <begin position="184"/>
        <end position="205"/>
    </location>
</feature>
<evidence type="ECO:0000256" key="3">
    <source>
        <dbReference type="ARBA" id="ARBA00022448"/>
    </source>
</evidence>
<evidence type="ECO:0000256" key="10">
    <source>
        <dbReference type="SAM" id="MobiDB-lite"/>
    </source>
</evidence>
<dbReference type="GO" id="GO:0005249">
    <property type="term" value="F:voltage-gated potassium channel activity"/>
    <property type="evidence" value="ECO:0007669"/>
    <property type="project" value="InterPro"/>
</dbReference>
<keyword evidence="13" id="KW-1185">Reference proteome</keyword>
<dbReference type="Gene3D" id="2.60.120.10">
    <property type="entry name" value="Jelly Rolls"/>
    <property type="match status" value="1"/>
</dbReference>
<keyword evidence="9" id="KW-0407">Ion channel</keyword>
<dbReference type="Proteomes" id="UP000504604">
    <property type="component" value="Linkage group LG2"/>
</dbReference>
<feature type="compositionally biased region" description="Basic and acidic residues" evidence="10">
    <location>
        <begin position="632"/>
        <end position="645"/>
    </location>
</feature>
<dbReference type="Gene3D" id="1.10.287.630">
    <property type="entry name" value="Helix hairpin bin"/>
    <property type="match status" value="1"/>
</dbReference>
<feature type="region of interest" description="Disordered" evidence="10">
    <location>
        <begin position="586"/>
        <end position="609"/>
    </location>
</feature>
<dbReference type="CDD" id="cd23767">
    <property type="entry name" value="IQCD"/>
    <property type="match status" value="1"/>
</dbReference>
<dbReference type="PROSITE" id="PS50042">
    <property type="entry name" value="CNMP_BINDING_3"/>
    <property type="match status" value="1"/>
</dbReference>
<dbReference type="Pfam" id="PF00027">
    <property type="entry name" value="cNMP_binding"/>
    <property type="match status" value="1"/>
</dbReference>
<feature type="compositionally biased region" description="Low complexity" evidence="10">
    <location>
        <begin position="597"/>
        <end position="609"/>
    </location>
</feature>
<evidence type="ECO:0000256" key="2">
    <source>
        <dbReference type="ARBA" id="ARBA00010486"/>
    </source>
</evidence>
<keyword evidence="4 11" id="KW-0812">Transmembrane</keyword>
<feature type="transmembrane region" description="Helical" evidence="11">
    <location>
        <begin position="92"/>
        <end position="110"/>
    </location>
</feature>
<keyword evidence="8" id="KW-1071">Ligand-gated ion channel</keyword>
<dbReference type="InterPro" id="IPR014710">
    <property type="entry name" value="RmlC-like_jellyroll"/>
</dbReference>
<dbReference type="PANTHER" id="PTHR45651:SF69">
    <property type="entry name" value="CYCLIC NUCLEOTIDE-GATED ION CHANNEL 17"/>
    <property type="match status" value="1"/>
</dbReference>
<feature type="transmembrane region" description="Helical" evidence="11">
    <location>
        <begin position="130"/>
        <end position="149"/>
    </location>
</feature>
<evidence type="ECO:0000256" key="9">
    <source>
        <dbReference type="ARBA" id="ARBA00023303"/>
    </source>
</evidence>
<accession>A0A8M8V973</accession>
<evidence type="ECO:0000256" key="1">
    <source>
        <dbReference type="ARBA" id="ARBA00004127"/>
    </source>
</evidence>
<gene>
    <name evidence="14" type="primary">LOC105155654</name>
</gene>
<dbReference type="InterPro" id="IPR000595">
    <property type="entry name" value="cNMP-bd_dom"/>
</dbReference>
<dbReference type="GeneID" id="105155654"/>
<feature type="region of interest" description="Disordered" evidence="10">
    <location>
        <begin position="632"/>
        <end position="654"/>
    </location>
</feature>
<dbReference type="SUPFAM" id="SSF81324">
    <property type="entry name" value="Voltage-gated potassium channels"/>
    <property type="match status" value="1"/>
</dbReference>
<evidence type="ECO:0000313" key="13">
    <source>
        <dbReference type="Proteomes" id="UP000504604"/>
    </source>
</evidence>
<dbReference type="InterPro" id="IPR018490">
    <property type="entry name" value="cNMP-bd_dom_sf"/>
</dbReference>
<dbReference type="CDD" id="cd00038">
    <property type="entry name" value="CAP_ED"/>
    <property type="match status" value="1"/>
</dbReference>
<dbReference type="InterPro" id="IPR003938">
    <property type="entry name" value="K_chnl_volt-dep_EAG/ELK/ERG"/>
</dbReference>
<evidence type="ECO:0000256" key="5">
    <source>
        <dbReference type="ARBA" id="ARBA00022989"/>
    </source>
</evidence>
<dbReference type="GO" id="GO:0012505">
    <property type="term" value="C:endomembrane system"/>
    <property type="evidence" value="ECO:0007669"/>
    <property type="project" value="UniProtKB-SubCell"/>
</dbReference>
<dbReference type="PROSITE" id="PS50096">
    <property type="entry name" value="IQ"/>
    <property type="match status" value="1"/>
</dbReference>
<feature type="transmembrane region" description="Helical" evidence="11">
    <location>
        <begin position="312"/>
        <end position="330"/>
    </location>
</feature>
<keyword evidence="7 11" id="KW-0472">Membrane</keyword>
<feature type="compositionally biased region" description="Acidic residues" evidence="10">
    <location>
        <begin position="586"/>
        <end position="596"/>
    </location>
</feature>
<comment type="similarity">
    <text evidence="2">Belongs to the cyclic nucleotide-gated cation channel (TC 1.A.1.5) family.</text>
</comment>
<dbReference type="PRINTS" id="PR01463">
    <property type="entry name" value="EAGCHANLFMLY"/>
</dbReference>
<dbReference type="FunFam" id="2.60.120.10:FF:000024">
    <property type="entry name" value="Cyclic nucleotide-gated ion channel 1"/>
    <property type="match status" value="1"/>
</dbReference>
<keyword evidence="3" id="KW-0813">Transport</keyword>